<evidence type="ECO:0000313" key="3">
    <source>
        <dbReference type="Proteomes" id="UP000268857"/>
    </source>
</evidence>
<dbReference type="STRING" id="211165.GCA_000317285_02659"/>
<keyword evidence="2" id="KW-0808">Transferase</keyword>
<dbReference type="GO" id="GO:0016747">
    <property type="term" value="F:acyltransferase activity, transferring groups other than amino-acyl groups"/>
    <property type="evidence" value="ECO:0007669"/>
    <property type="project" value="InterPro"/>
</dbReference>
<feature type="domain" description="N-acetyltransferase" evidence="1">
    <location>
        <begin position="2"/>
        <end position="142"/>
    </location>
</feature>
<comment type="caution">
    <text evidence="2">The sequence shown here is derived from an EMBL/GenBank/DDBJ whole genome shotgun (WGS) entry which is preliminary data.</text>
</comment>
<evidence type="ECO:0000259" key="1">
    <source>
        <dbReference type="PROSITE" id="PS51186"/>
    </source>
</evidence>
<dbReference type="RefSeq" id="WP_016876391.1">
    <property type="nucleotide sequence ID" value="NZ_AJLN01000075.1"/>
</dbReference>
<reference evidence="2 3" key="1">
    <citation type="journal article" date="2019" name="Genome Biol. Evol.">
        <title>Day and night: Metabolic profiles and evolutionary relationships of six axenic non-marine cyanobacteria.</title>
        <authorList>
            <person name="Will S.E."/>
            <person name="Henke P."/>
            <person name="Boedeker C."/>
            <person name="Huang S."/>
            <person name="Brinkmann H."/>
            <person name="Rohde M."/>
            <person name="Jarek M."/>
            <person name="Friedl T."/>
            <person name="Seufert S."/>
            <person name="Schumacher M."/>
            <person name="Overmann J."/>
            <person name="Neumann-Schaal M."/>
            <person name="Petersen J."/>
        </authorList>
    </citation>
    <scope>NUCLEOTIDE SEQUENCE [LARGE SCALE GENOMIC DNA]</scope>
    <source>
        <strain evidence="2 3">PCC 6912</strain>
    </source>
</reference>
<dbReference type="AlphaFoldDB" id="A0A3S0ZSV5"/>
<dbReference type="Gene3D" id="3.40.630.30">
    <property type="match status" value="1"/>
</dbReference>
<dbReference type="InterPro" id="IPR016181">
    <property type="entry name" value="Acyl_CoA_acyltransferase"/>
</dbReference>
<keyword evidence="3" id="KW-1185">Reference proteome</keyword>
<protein>
    <submittedName>
        <fullName evidence="2">N-acetyltransferase GCN5</fullName>
    </submittedName>
</protein>
<dbReference type="InterPro" id="IPR000182">
    <property type="entry name" value="GNAT_dom"/>
</dbReference>
<dbReference type="Proteomes" id="UP000268857">
    <property type="component" value="Unassembled WGS sequence"/>
</dbReference>
<dbReference type="EMBL" id="RSCJ01000019">
    <property type="protein sequence ID" value="RUR76713.1"/>
    <property type="molecule type" value="Genomic_DNA"/>
</dbReference>
<dbReference type="Pfam" id="PF00583">
    <property type="entry name" value="Acetyltransf_1"/>
    <property type="match status" value="1"/>
</dbReference>
<gene>
    <name evidence="2" type="ORF">PCC6912_41170</name>
</gene>
<sequence length="142" mass="16407">MINIALAKSDAEIELCFPVIQMLRPHLNPSNFVSRIRRQEQQGYQLVYLEVGESIKAVTGFRISESLAWGKFLYVDDLVTNESDRSQGYGSALFNWLLDYAKSQACEQLHLDSGVQRFAAHRFYFQQRLEISSFHFSIHLSQ</sequence>
<accession>A0A3S0ZSV5</accession>
<dbReference type="PROSITE" id="PS51186">
    <property type="entry name" value="GNAT"/>
    <property type="match status" value="1"/>
</dbReference>
<evidence type="ECO:0000313" key="2">
    <source>
        <dbReference type="EMBL" id="RUR76713.1"/>
    </source>
</evidence>
<dbReference type="SUPFAM" id="SSF55729">
    <property type="entry name" value="Acyl-CoA N-acyltransferases (Nat)"/>
    <property type="match status" value="1"/>
</dbReference>
<proteinExistence type="predicted"/>
<dbReference type="OrthoDB" id="9805924at2"/>
<name>A0A3S0ZSV5_CHLFR</name>
<organism evidence="2 3">
    <name type="scientific">Chlorogloeopsis fritschii PCC 6912</name>
    <dbReference type="NCBI Taxonomy" id="211165"/>
    <lineage>
        <taxon>Bacteria</taxon>
        <taxon>Bacillati</taxon>
        <taxon>Cyanobacteriota</taxon>
        <taxon>Cyanophyceae</taxon>
        <taxon>Nostocales</taxon>
        <taxon>Chlorogloeopsidaceae</taxon>
        <taxon>Chlorogloeopsis</taxon>
    </lineage>
</organism>
<dbReference type="CDD" id="cd04301">
    <property type="entry name" value="NAT_SF"/>
    <property type="match status" value="1"/>
</dbReference>